<evidence type="ECO:0000256" key="1">
    <source>
        <dbReference type="SAM" id="SignalP"/>
    </source>
</evidence>
<feature type="chain" id="PRO_5002855580" evidence="1">
    <location>
        <begin position="22"/>
        <end position="272"/>
    </location>
</feature>
<dbReference type="InParanoid" id="B7FXY1"/>
<dbReference type="PaxDb" id="2850-Phatr45514"/>
<evidence type="ECO:0000313" key="2">
    <source>
        <dbReference type="EMBL" id="EEC48625.1"/>
    </source>
</evidence>
<accession>B7FXY1</accession>
<dbReference type="OrthoDB" id="44504at2759"/>
<keyword evidence="3" id="KW-1185">Reference proteome</keyword>
<protein>
    <submittedName>
        <fullName evidence="2">Uncharacterized protein</fullName>
    </submittedName>
</protein>
<keyword evidence="1" id="KW-0732">Signal</keyword>
<evidence type="ECO:0000313" key="3">
    <source>
        <dbReference type="Proteomes" id="UP000000759"/>
    </source>
</evidence>
<feature type="signal peptide" evidence="1">
    <location>
        <begin position="1"/>
        <end position="21"/>
    </location>
</feature>
<dbReference type="KEGG" id="pti:PHATRDRAFT_45514"/>
<dbReference type="HOGENOM" id="CLU_835466_0_0_1"/>
<reference evidence="2 3" key="1">
    <citation type="journal article" date="2008" name="Nature">
        <title>The Phaeodactylum genome reveals the evolutionary history of diatom genomes.</title>
        <authorList>
            <person name="Bowler C."/>
            <person name="Allen A.E."/>
            <person name="Badger J.H."/>
            <person name="Grimwood J."/>
            <person name="Jabbari K."/>
            <person name="Kuo A."/>
            <person name="Maheswari U."/>
            <person name="Martens C."/>
            <person name="Maumus F."/>
            <person name="Otillar R.P."/>
            <person name="Rayko E."/>
            <person name="Salamov A."/>
            <person name="Vandepoele K."/>
            <person name="Beszteri B."/>
            <person name="Gruber A."/>
            <person name="Heijde M."/>
            <person name="Katinka M."/>
            <person name="Mock T."/>
            <person name="Valentin K."/>
            <person name="Verret F."/>
            <person name="Berges J.A."/>
            <person name="Brownlee C."/>
            <person name="Cadoret J.P."/>
            <person name="Chiovitti A."/>
            <person name="Choi C.J."/>
            <person name="Coesel S."/>
            <person name="De Martino A."/>
            <person name="Detter J.C."/>
            <person name="Durkin C."/>
            <person name="Falciatore A."/>
            <person name="Fournet J."/>
            <person name="Haruta M."/>
            <person name="Huysman M.J."/>
            <person name="Jenkins B.D."/>
            <person name="Jiroutova K."/>
            <person name="Jorgensen R.E."/>
            <person name="Joubert Y."/>
            <person name="Kaplan A."/>
            <person name="Kroger N."/>
            <person name="Kroth P.G."/>
            <person name="La Roche J."/>
            <person name="Lindquist E."/>
            <person name="Lommer M."/>
            <person name="Martin-Jezequel V."/>
            <person name="Lopez P.J."/>
            <person name="Lucas S."/>
            <person name="Mangogna M."/>
            <person name="McGinnis K."/>
            <person name="Medlin L.K."/>
            <person name="Montsant A."/>
            <person name="Oudot-Le Secq M.P."/>
            <person name="Napoli C."/>
            <person name="Obornik M."/>
            <person name="Parker M.S."/>
            <person name="Petit J.L."/>
            <person name="Porcel B.M."/>
            <person name="Poulsen N."/>
            <person name="Robison M."/>
            <person name="Rychlewski L."/>
            <person name="Rynearson T.A."/>
            <person name="Schmutz J."/>
            <person name="Shapiro H."/>
            <person name="Siaut M."/>
            <person name="Stanley M."/>
            <person name="Sussman M.R."/>
            <person name="Taylor A.R."/>
            <person name="Vardi A."/>
            <person name="von Dassow P."/>
            <person name="Vyverman W."/>
            <person name="Willis A."/>
            <person name="Wyrwicz L.S."/>
            <person name="Rokhsar D.S."/>
            <person name="Weissenbach J."/>
            <person name="Armbrust E.V."/>
            <person name="Green B.R."/>
            <person name="Van de Peer Y."/>
            <person name="Grigoriev I.V."/>
        </authorList>
    </citation>
    <scope>NUCLEOTIDE SEQUENCE [LARGE SCALE GENOMIC DNA]</scope>
    <source>
        <strain evidence="2 3">CCAP 1055/1</strain>
    </source>
</reference>
<dbReference type="eggNOG" id="ENOG502SU0T">
    <property type="taxonomic scope" value="Eukaryota"/>
</dbReference>
<dbReference type="GeneID" id="7200719"/>
<dbReference type="AlphaFoldDB" id="B7FXY1"/>
<proteinExistence type="predicted"/>
<dbReference type="Proteomes" id="UP000000759">
    <property type="component" value="Chromosome 7"/>
</dbReference>
<sequence>MLFLHTLAVVYLLSLAAPVRSLVSPRPIGSFRSISTTTGTATTTQLYSSIAIRIEDESAHKYMMARAKECAFSEATTASEAQRYLHEILHIQSGCVSGVLASHDLCDNIMETAEIVAHLREKVRDNAGMSVSAVASSLVPLSLVILAASVYAFALHAGTNTQPFTLQEWAWAARDGYLPTMIAHFITDGGLASADLHPHDVVPLTPQEWMWALQGGYLNSMLAEVYHYGGLAVDSADTIDAGSPFVAEEWAMAVKGGYLPTMLSHMYTNGGL</sequence>
<gene>
    <name evidence="2" type="ORF">PHATRDRAFT_45514</name>
</gene>
<dbReference type="EMBL" id="CM000610">
    <property type="protein sequence ID" value="EEC48625.1"/>
    <property type="molecule type" value="Genomic_DNA"/>
</dbReference>
<dbReference type="RefSeq" id="XP_002179639.1">
    <property type="nucleotide sequence ID" value="XM_002179603.1"/>
</dbReference>
<organism evidence="2 3">
    <name type="scientific">Phaeodactylum tricornutum (strain CCAP 1055/1)</name>
    <dbReference type="NCBI Taxonomy" id="556484"/>
    <lineage>
        <taxon>Eukaryota</taxon>
        <taxon>Sar</taxon>
        <taxon>Stramenopiles</taxon>
        <taxon>Ochrophyta</taxon>
        <taxon>Bacillariophyta</taxon>
        <taxon>Bacillariophyceae</taxon>
        <taxon>Bacillariophycidae</taxon>
        <taxon>Naviculales</taxon>
        <taxon>Phaeodactylaceae</taxon>
        <taxon>Phaeodactylum</taxon>
    </lineage>
</organism>
<dbReference type="OMA" id="EVWWSIR"/>
<reference evidence="3" key="2">
    <citation type="submission" date="2008-08" db="EMBL/GenBank/DDBJ databases">
        <authorList>
            <consortium name="Diatom Consortium"/>
            <person name="Grigoriev I."/>
            <person name="Grimwood J."/>
            <person name="Kuo A."/>
            <person name="Otillar R.P."/>
            <person name="Salamov A."/>
            <person name="Detter J.C."/>
            <person name="Lindquist E."/>
            <person name="Shapiro H."/>
            <person name="Lucas S."/>
            <person name="Glavina del Rio T."/>
            <person name="Pitluck S."/>
            <person name="Rokhsar D."/>
            <person name="Bowler C."/>
        </authorList>
    </citation>
    <scope>GENOME REANNOTATION</scope>
    <source>
        <strain evidence="3">CCAP 1055/1</strain>
    </source>
</reference>
<name>B7FXY1_PHATC</name>